<dbReference type="EMBL" id="JARBHB010000001">
    <property type="protein sequence ID" value="KAJ8897451.1"/>
    <property type="molecule type" value="Genomic_DNA"/>
</dbReference>
<keyword evidence="3" id="KW-1185">Reference proteome</keyword>
<feature type="domain" description="Transposable element P transposase-like GTP-binding insertion" evidence="1">
    <location>
        <begin position="57"/>
        <end position="147"/>
    </location>
</feature>
<organism evidence="2 3">
    <name type="scientific">Dryococelus australis</name>
    <dbReference type="NCBI Taxonomy" id="614101"/>
    <lineage>
        <taxon>Eukaryota</taxon>
        <taxon>Metazoa</taxon>
        <taxon>Ecdysozoa</taxon>
        <taxon>Arthropoda</taxon>
        <taxon>Hexapoda</taxon>
        <taxon>Insecta</taxon>
        <taxon>Pterygota</taxon>
        <taxon>Neoptera</taxon>
        <taxon>Polyneoptera</taxon>
        <taxon>Phasmatodea</taxon>
        <taxon>Verophasmatodea</taxon>
        <taxon>Anareolatae</taxon>
        <taxon>Phasmatidae</taxon>
        <taxon>Eurycanthinae</taxon>
        <taxon>Dryococelus</taxon>
    </lineage>
</organism>
<dbReference type="Pfam" id="PF21788">
    <property type="entry name" value="TNP-like_GBD"/>
    <property type="match status" value="1"/>
</dbReference>
<dbReference type="Proteomes" id="UP001159363">
    <property type="component" value="Chromosome 1"/>
</dbReference>
<proteinExistence type="predicted"/>
<dbReference type="InterPro" id="IPR048366">
    <property type="entry name" value="TNP-like_GBD"/>
</dbReference>
<protein>
    <recommendedName>
        <fullName evidence="1">Transposable element P transposase-like GTP-binding insertion domain-containing protein</fullName>
    </recommendedName>
</protein>
<evidence type="ECO:0000259" key="1">
    <source>
        <dbReference type="Pfam" id="PF21788"/>
    </source>
</evidence>
<gene>
    <name evidence="2" type="ORF">PR048_002797</name>
</gene>
<evidence type="ECO:0000313" key="3">
    <source>
        <dbReference type="Proteomes" id="UP001159363"/>
    </source>
</evidence>
<evidence type="ECO:0000313" key="2">
    <source>
        <dbReference type="EMBL" id="KAJ8897451.1"/>
    </source>
</evidence>
<comment type="caution">
    <text evidence="2">The sequence shown here is derived from an EMBL/GenBank/DDBJ whole genome shotgun (WGS) entry which is preliminary data.</text>
</comment>
<sequence length="198" mass="22071">MPSVADHVLVFMNSTKTHSLAAAINQVIRSVTATGPNVIATVYDQGANNQAAVNYLLEETRQLDEGDEELRMCPKLSDKHVIPENIRKMKVNKCAQVFSQRVSALMRKLAQDGKYEPELDKDAGDTADFLLLMDKLFDSVNGSSLEARDGKYLRCALKSKTMKFIDAQGKVSVPPSVKNWIRTLEGLKCIWKKLQQEG</sequence>
<accession>A0ABQ9IL78</accession>
<reference evidence="2 3" key="1">
    <citation type="submission" date="2023-02" db="EMBL/GenBank/DDBJ databases">
        <title>LHISI_Scaffold_Assembly.</title>
        <authorList>
            <person name="Stuart O.P."/>
            <person name="Cleave R."/>
            <person name="Magrath M.J.L."/>
            <person name="Mikheyev A.S."/>
        </authorList>
    </citation>
    <scope>NUCLEOTIDE SEQUENCE [LARGE SCALE GENOMIC DNA]</scope>
    <source>
        <strain evidence="2">Daus_M_001</strain>
        <tissue evidence="2">Leg muscle</tissue>
    </source>
</reference>
<name>A0ABQ9IL78_9NEOP</name>